<evidence type="ECO:0000313" key="3">
    <source>
        <dbReference type="EMBL" id="GBL77395.1"/>
    </source>
</evidence>
<feature type="region of interest" description="Disordered" evidence="2">
    <location>
        <begin position="975"/>
        <end position="994"/>
    </location>
</feature>
<organism evidence="3 4">
    <name type="scientific">Araneus ventricosus</name>
    <name type="common">Orbweaver spider</name>
    <name type="synonym">Epeira ventricosa</name>
    <dbReference type="NCBI Taxonomy" id="182803"/>
    <lineage>
        <taxon>Eukaryota</taxon>
        <taxon>Metazoa</taxon>
        <taxon>Ecdysozoa</taxon>
        <taxon>Arthropoda</taxon>
        <taxon>Chelicerata</taxon>
        <taxon>Arachnida</taxon>
        <taxon>Araneae</taxon>
        <taxon>Araneomorphae</taxon>
        <taxon>Entelegynae</taxon>
        <taxon>Araneoidea</taxon>
        <taxon>Araneidae</taxon>
        <taxon>Araneus</taxon>
    </lineage>
</organism>
<dbReference type="PANTHER" id="PTHR46888">
    <property type="entry name" value="ZINC KNUCKLE DOMAINCONTAINING PROTEIN-RELATED"/>
    <property type="match status" value="1"/>
</dbReference>
<dbReference type="PANTHER" id="PTHR46888:SF1">
    <property type="entry name" value="RIBONUCLEASE H"/>
    <property type="match status" value="1"/>
</dbReference>
<evidence type="ECO:0000313" key="4">
    <source>
        <dbReference type="Proteomes" id="UP000499080"/>
    </source>
</evidence>
<reference evidence="3 4" key="1">
    <citation type="journal article" date="2019" name="Sci. Rep.">
        <title>Orb-weaving spider Araneus ventricosus genome elucidates the spidroin gene catalogue.</title>
        <authorList>
            <person name="Kono N."/>
            <person name="Nakamura H."/>
            <person name="Ohtoshi R."/>
            <person name="Moran D.A.P."/>
            <person name="Shinohara A."/>
            <person name="Yoshida Y."/>
            <person name="Fujiwara M."/>
            <person name="Mori M."/>
            <person name="Tomita M."/>
            <person name="Arakawa K."/>
        </authorList>
    </citation>
    <scope>NUCLEOTIDE SEQUENCE [LARGE SCALE GENOMIC DNA]</scope>
</reference>
<dbReference type="SUPFAM" id="SSF47353">
    <property type="entry name" value="Retrovirus capsid dimerization domain-like"/>
    <property type="match status" value="1"/>
</dbReference>
<keyword evidence="4" id="KW-1185">Reference proteome</keyword>
<keyword evidence="1" id="KW-0175">Coiled coil</keyword>
<dbReference type="EMBL" id="BGPR01000012">
    <property type="protein sequence ID" value="GBL77395.1"/>
    <property type="molecule type" value="Genomic_DNA"/>
</dbReference>
<feature type="coiled-coil region" evidence="1">
    <location>
        <begin position="1146"/>
        <end position="1173"/>
    </location>
</feature>
<dbReference type="Gene3D" id="1.10.4020.10">
    <property type="entry name" value="DNA breaking-rejoining enzymes"/>
    <property type="match status" value="1"/>
</dbReference>
<name>A0A4Y2ADV0_ARAVE</name>
<proteinExistence type="predicted"/>
<accession>A0A4Y2ADV0</accession>
<feature type="compositionally biased region" description="Polar residues" evidence="2">
    <location>
        <begin position="361"/>
        <end position="374"/>
    </location>
</feature>
<dbReference type="InterPro" id="IPR038269">
    <property type="entry name" value="SCAN_sf"/>
</dbReference>
<feature type="region of interest" description="Disordered" evidence="2">
    <location>
        <begin position="350"/>
        <end position="374"/>
    </location>
</feature>
<gene>
    <name evidence="3" type="ORF">AVEN_41807_1</name>
</gene>
<dbReference type="OrthoDB" id="8963689at2759"/>
<protein>
    <submittedName>
        <fullName evidence="3">Uncharacterized protein</fullName>
    </submittedName>
</protein>
<dbReference type="Proteomes" id="UP000499080">
    <property type="component" value="Unassembled WGS sequence"/>
</dbReference>
<comment type="caution">
    <text evidence="3">The sequence shown here is derived from an EMBL/GenBank/DDBJ whole genome shotgun (WGS) entry which is preliminary data.</text>
</comment>
<evidence type="ECO:0000256" key="2">
    <source>
        <dbReference type="SAM" id="MobiDB-lite"/>
    </source>
</evidence>
<evidence type="ECO:0000256" key="1">
    <source>
        <dbReference type="SAM" id="Coils"/>
    </source>
</evidence>
<sequence>MEVNKISQPEISAGKMITDDSSKTESCNSYCPDFSDMYDDSYEFWDFLHSRKDRNECLSREEERHQKPIFWDFLGPSSNKDQNGLSSEYIDSAVATSNDSGIHFENESQLSSKIKTNVGKTVSNGINLQSPELKSTSSDDEFWDFLSCNSPVVTFKELLKNYNFTNDDKESSISSFVSRCDESPFPSVSEYMELEGCSTLNSSPSSVSVRTKHYLGSENGTKEFNSRQSSNTKNCDKLKKTVESIDYTSYIDVLKYLQQECIVSDREVNLSSISNDNTCFYGNSSKINIKESEKYQGSLDRSDDLGKINEKHGKMQELNQGSSNKSQLNVSSTSQNHVYDGTAPILSLKYNSGESRKDGNSNEVNSFKLNSQQRGRIQQLINKRPTKRFKKNIPNLSVASHNTTVNSKPALTNSHLNAVNVVNFNQSNMQESLQNLKSINSYNTEHGIKSITTSRVNPLGINATVTQSTTSAIGVSVNNTTTSNTSTTSTPLYLLMPTNSATLQNPNYSHFFLVINNNGNAQMNQPTFIQNSGVAMNTNNLKSTPIQFGQVLQSKVNSEIGNKSDNVKQNVLIVNQSNKAESSSSASAAKSTLSNIKYQTIPQVYLPYTSLINSAAGTSQVNVQYLNKIPAVHSTVNIPVSVNNLVSSSEVPSTISNVIFSSAPITNCYSTVKSSGVAEQMTNLKLDLKHKAVQSKCRQPSLTPLKNIPLGNNKYAIQQISTPVQICSSEELNNSLGYSNFNKINESTFLEKAFVENKLAPRINASEALVNNVSSFQDTLSTIPHKSAILQQNENCQSIHFTSTNVGTSLTPSVCLTGKNTNLQEKGQISAANSINVNVVPVSGSLEINKNISTVNTIQMINTKDKQNASSISLNTANNLVPIKLGNSQNKSLATLQELFPPPISMVPVCVLPQTQDTKQSNTSKVLILNGNRKAQTVTHKLKIDPIPNRERSISKKAKEKLKKGRLKTVRELLQERRKSGSSHARGSNKMGKEIRVLRPVLRLSTCDVCPSKPSPIITNIPKLNAAVTSNNNEASADTRKRPNILLLPSSSKTIKKSSFTEDKQSSLEKEQESQCFADSSVSENVEVDSAKSSSMAFLGKARKEVIILARELGEEVTPDLKIIDLRNLIVASTNYEMVFVKELLNTVISQRTEEAEQRKREIESEETRKREEREFEMEKLKLQNESFNSAGSGSFRPNIDFLYMIPKFDLINNDIGLYLILFECQAQATDVPKEFWASHLLSLLPYEIVQLLAREDVGISRDFEKLRSLLLKRYKLTAEKFRQLFSKHCKSPTATWKDFASEVRNYFHGWISGLDISTFDQLKKLIIVDQIKRRVPPEVREHYIDEWSQLNNVEKLTSKLDDYDAVRTKRDFHTSTPEEELKTEHTLLLTRRGIQNRIRNSRRNISLRKSINFDMLCLWKARIHKSQVSFVYTQREVQSQ</sequence>